<dbReference type="EC" id="3.1.3.48" evidence="2"/>
<comment type="caution">
    <text evidence="12">The sequence shown here is derived from an EMBL/GenBank/DDBJ whole genome shotgun (WGS) entry which is preliminary data.</text>
</comment>
<evidence type="ECO:0000256" key="1">
    <source>
        <dbReference type="ARBA" id="ARBA00009580"/>
    </source>
</evidence>
<proteinExistence type="inferred from homology"/>
<evidence type="ECO:0000256" key="5">
    <source>
        <dbReference type="ARBA" id="ARBA00022912"/>
    </source>
</evidence>
<evidence type="ECO:0000313" key="13">
    <source>
        <dbReference type="Proteomes" id="UP001151582"/>
    </source>
</evidence>
<keyword evidence="5" id="KW-0904">Protein phosphatase</keyword>
<dbReference type="SMART" id="SM00404">
    <property type="entry name" value="PTPc_motif"/>
    <property type="match status" value="1"/>
</dbReference>
<protein>
    <recommendedName>
        <fullName evidence="2">protein-tyrosine-phosphatase</fullName>
        <ecNumber evidence="2">3.1.3.48</ecNumber>
    </recommendedName>
</protein>
<evidence type="ECO:0000256" key="6">
    <source>
        <dbReference type="ARBA" id="ARBA00023157"/>
    </source>
</evidence>
<keyword evidence="4" id="KW-0378">Hydrolase</keyword>
<evidence type="ECO:0000313" key="12">
    <source>
        <dbReference type="EMBL" id="KAJ1977630.1"/>
    </source>
</evidence>
<keyword evidence="7" id="KW-0449">Lipoprotein</keyword>
<dbReference type="SUPFAM" id="SSF52799">
    <property type="entry name" value="(Phosphotyrosine protein) phosphatases II"/>
    <property type="match status" value="1"/>
</dbReference>
<keyword evidence="13" id="KW-1185">Reference proteome</keyword>
<dbReference type="PROSITE" id="PS50056">
    <property type="entry name" value="TYR_PHOSPHATASE_2"/>
    <property type="match status" value="1"/>
</dbReference>
<evidence type="ECO:0000256" key="3">
    <source>
        <dbReference type="ARBA" id="ARBA00022481"/>
    </source>
</evidence>
<evidence type="ECO:0000256" key="9">
    <source>
        <dbReference type="ARBA" id="ARBA00051722"/>
    </source>
</evidence>
<dbReference type="InterPro" id="IPR000242">
    <property type="entry name" value="PTP_cat"/>
</dbReference>
<evidence type="ECO:0000256" key="8">
    <source>
        <dbReference type="ARBA" id="ARBA00023289"/>
    </source>
</evidence>
<dbReference type="GO" id="GO:0004725">
    <property type="term" value="F:protein tyrosine phosphatase activity"/>
    <property type="evidence" value="ECO:0007669"/>
    <property type="project" value="UniProtKB-EC"/>
</dbReference>
<dbReference type="EMBL" id="JANBQB010000333">
    <property type="protein sequence ID" value="KAJ1977630.1"/>
    <property type="molecule type" value="Genomic_DNA"/>
</dbReference>
<name>A0A9W8B7D1_9FUNG</name>
<evidence type="ECO:0000256" key="7">
    <source>
        <dbReference type="ARBA" id="ARBA00023288"/>
    </source>
</evidence>
<dbReference type="GO" id="GO:0005737">
    <property type="term" value="C:cytoplasm"/>
    <property type="evidence" value="ECO:0007669"/>
    <property type="project" value="UniProtKB-ARBA"/>
</dbReference>
<accession>A0A9W8B7D1</accession>
<dbReference type="InterPro" id="IPR003595">
    <property type="entry name" value="Tyr_Pase_cat"/>
</dbReference>
<sequence length="176" mass="19927">MARPIPSSAKYQRLITPPTFLEYHGLRFLIFDAPSNNTLPTYIKEMERFNVSDVVRACDATYDRKALEARGIQVHDWPFPDGAPPPSHIVDQWLNLVENRFGPDGTNPDNRTIAVHCVAGLGRAPILVAIALIEHGMSPLDSVTFIRSRRNGVINRKQLQYVEAYKRRSKGRCNIM</sequence>
<evidence type="ECO:0000259" key="11">
    <source>
        <dbReference type="PROSITE" id="PS50056"/>
    </source>
</evidence>
<dbReference type="CDD" id="cd14500">
    <property type="entry name" value="PTP-IVa"/>
    <property type="match status" value="1"/>
</dbReference>
<comment type="catalytic activity">
    <reaction evidence="9">
        <text>O-phospho-L-tyrosyl-[protein] + H2O = L-tyrosyl-[protein] + phosphate</text>
        <dbReference type="Rhea" id="RHEA:10684"/>
        <dbReference type="Rhea" id="RHEA-COMP:10136"/>
        <dbReference type="Rhea" id="RHEA-COMP:20101"/>
        <dbReference type="ChEBI" id="CHEBI:15377"/>
        <dbReference type="ChEBI" id="CHEBI:43474"/>
        <dbReference type="ChEBI" id="CHEBI:46858"/>
        <dbReference type="ChEBI" id="CHEBI:61978"/>
        <dbReference type="EC" id="3.1.3.48"/>
    </reaction>
</comment>
<dbReference type="OrthoDB" id="5632at2759"/>
<dbReference type="Pfam" id="PF00102">
    <property type="entry name" value="Y_phosphatase"/>
    <property type="match status" value="1"/>
</dbReference>
<dbReference type="InterPro" id="IPR000387">
    <property type="entry name" value="Tyr_Pase_dom"/>
</dbReference>
<keyword evidence="3" id="KW-0488">Methylation</keyword>
<reference evidence="12" key="1">
    <citation type="submission" date="2022-07" db="EMBL/GenBank/DDBJ databases">
        <title>Phylogenomic reconstructions and comparative analyses of Kickxellomycotina fungi.</title>
        <authorList>
            <person name="Reynolds N.K."/>
            <person name="Stajich J.E."/>
            <person name="Barry K."/>
            <person name="Grigoriev I.V."/>
            <person name="Crous P."/>
            <person name="Smith M.E."/>
        </authorList>
    </citation>
    <scope>NUCLEOTIDE SEQUENCE</scope>
    <source>
        <strain evidence="12">RSA 567</strain>
    </source>
</reference>
<feature type="domain" description="Tyrosine-protein phosphatase" evidence="10">
    <location>
        <begin position="19"/>
        <end position="174"/>
    </location>
</feature>
<dbReference type="AlphaFoldDB" id="A0A9W8B7D1"/>
<organism evidence="12 13">
    <name type="scientific">Dimargaris verticillata</name>
    <dbReference type="NCBI Taxonomy" id="2761393"/>
    <lineage>
        <taxon>Eukaryota</taxon>
        <taxon>Fungi</taxon>
        <taxon>Fungi incertae sedis</taxon>
        <taxon>Zoopagomycota</taxon>
        <taxon>Kickxellomycotina</taxon>
        <taxon>Dimargaritomycetes</taxon>
        <taxon>Dimargaritales</taxon>
        <taxon>Dimargaritaceae</taxon>
        <taxon>Dimargaris</taxon>
    </lineage>
</organism>
<keyword evidence="6" id="KW-1015">Disulfide bond</keyword>
<dbReference type="Proteomes" id="UP001151582">
    <property type="component" value="Unassembled WGS sequence"/>
</dbReference>
<dbReference type="InterPro" id="IPR020422">
    <property type="entry name" value="TYR_PHOSPHATASE_DUAL_dom"/>
</dbReference>
<dbReference type="PROSITE" id="PS50054">
    <property type="entry name" value="TYR_PHOSPHATASE_DUAL"/>
    <property type="match status" value="1"/>
</dbReference>
<evidence type="ECO:0000256" key="4">
    <source>
        <dbReference type="ARBA" id="ARBA00022801"/>
    </source>
</evidence>
<keyword evidence="8" id="KW-0636">Prenylation</keyword>
<comment type="similarity">
    <text evidence="1">Belongs to the protein-tyrosine phosphatase family.</text>
</comment>
<dbReference type="InterPro" id="IPR050561">
    <property type="entry name" value="PTP"/>
</dbReference>
<dbReference type="Gene3D" id="3.90.190.10">
    <property type="entry name" value="Protein tyrosine phosphatase superfamily"/>
    <property type="match status" value="1"/>
</dbReference>
<dbReference type="FunFam" id="3.90.190.10:FF:000086">
    <property type="entry name" value="Protein tyrosine phosphatase-like protein"/>
    <property type="match status" value="1"/>
</dbReference>
<feature type="domain" description="Tyrosine specific protein phosphatases" evidence="11">
    <location>
        <begin position="91"/>
        <end position="161"/>
    </location>
</feature>
<gene>
    <name evidence="12" type="ORF">H4R34_003507</name>
</gene>
<dbReference type="InterPro" id="IPR029021">
    <property type="entry name" value="Prot-tyrosine_phosphatase-like"/>
</dbReference>
<dbReference type="PANTHER" id="PTHR23339">
    <property type="entry name" value="TYROSINE SPECIFIC PROTEIN PHOSPHATASE AND DUAL SPECIFICITY PROTEIN PHOSPHATASE"/>
    <property type="match status" value="1"/>
</dbReference>
<evidence type="ECO:0000256" key="2">
    <source>
        <dbReference type="ARBA" id="ARBA00013064"/>
    </source>
</evidence>
<evidence type="ECO:0000259" key="10">
    <source>
        <dbReference type="PROSITE" id="PS50054"/>
    </source>
</evidence>